<dbReference type="PANTHER" id="PTHR45527:SF1">
    <property type="entry name" value="FATTY ACID SYNTHASE"/>
    <property type="match status" value="1"/>
</dbReference>
<gene>
    <name evidence="4" type="ORF">SAMN05421504_102657</name>
</gene>
<dbReference type="PROSITE" id="PS50075">
    <property type="entry name" value="CARRIER"/>
    <property type="match status" value="1"/>
</dbReference>
<dbReference type="Gene3D" id="3.30.300.30">
    <property type="match status" value="1"/>
</dbReference>
<dbReference type="GO" id="GO:0043041">
    <property type="term" value="P:amino acid activation for nonribosomal peptide biosynthetic process"/>
    <property type="evidence" value="ECO:0007669"/>
    <property type="project" value="TreeGrafter"/>
</dbReference>
<accession>A0A1H2ZTH7</accession>
<protein>
    <submittedName>
        <fullName evidence="4">Acyl-CoA synthetase (AMP-forming)/AMP-acid ligase II</fullName>
    </submittedName>
</protein>
<keyword evidence="4" id="KW-0436">Ligase</keyword>
<dbReference type="PROSITE" id="PS00455">
    <property type="entry name" value="AMP_BINDING"/>
    <property type="match status" value="1"/>
</dbReference>
<dbReference type="GO" id="GO:0031177">
    <property type="term" value="F:phosphopantetheine binding"/>
    <property type="evidence" value="ECO:0007669"/>
    <property type="project" value="InterPro"/>
</dbReference>
<dbReference type="PANTHER" id="PTHR45527">
    <property type="entry name" value="NONRIBOSOMAL PEPTIDE SYNTHETASE"/>
    <property type="match status" value="1"/>
</dbReference>
<dbReference type="EMBL" id="FNON01000002">
    <property type="protein sequence ID" value="SDX20607.1"/>
    <property type="molecule type" value="Genomic_DNA"/>
</dbReference>
<feature type="domain" description="Carrier" evidence="3">
    <location>
        <begin position="457"/>
        <end position="533"/>
    </location>
</feature>
<dbReference type="InterPro" id="IPR045851">
    <property type="entry name" value="AMP-bd_C_sf"/>
</dbReference>
<keyword evidence="2" id="KW-0597">Phosphoprotein</keyword>
<dbReference type="GO" id="GO:0005737">
    <property type="term" value="C:cytoplasm"/>
    <property type="evidence" value="ECO:0007669"/>
    <property type="project" value="TreeGrafter"/>
</dbReference>
<dbReference type="SUPFAM" id="SSF56801">
    <property type="entry name" value="Acetyl-CoA synthetase-like"/>
    <property type="match status" value="1"/>
</dbReference>
<dbReference type="OrthoDB" id="3243414at2"/>
<dbReference type="RefSeq" id="WP_091288515.1">
    <property type="nucleotide sequence ID" value="NZ_FNON01000002.1"/>
</dbReference>
<dbReference type="Gene3D" id="1.10.1200.10">
    <property type="entry name" value="ACP-like"/>
    <property type="match status" value="1"/>
</dbReference>
<keyword evidence="1" id="KW-0596">Phosphopantetheine</keyword>
<organism evidence="4 5">
    <name type="scientific">Amycolatopsis xylanica</name>
    <dbReference type="NCBI Taxonomy" id="589385"/>
    <lineage>
        <taxon>Bacteria</taxon>
        <taxon>Bacillati</taxon>
        <taxon>Actinomycetota</taxon>
        <taxon>Actinomycetes</taxon>
        <taxon>Pseudonocardiales</taxon>
        <taxon>Pseudonocardiaceae</taxon>
        <taxon>Amycolatopsis</taxon>
    </lineage>
</organism>
<dbReference type="Pfam" id="PF00550">
    <property type="entry name" value="PP-binding"/>
    <property type="match status" value="1"/>
</dbReference>
<sequence>MKIHELVAAAPLDNIALRQGDETVTYRELLAEADAIAARLPVRAGDVVAVSLPASPHLIATLLAVLSLDAVYTVIPPDWPPARAAQVLDQTRARVLVTTEIQPREVAADPADGCCVFFTSGSTGRPKAVLATHAGVLRVAFDPLLAFSARTSMLQAASTAWDIFAMEVWAPLVHGGTVVLGDGPQFELSWLRDGIARGVNTVFLTASLFNLAAEDDLDGLTGLEVLMSGGERASVKHWAAVAERHPDIRLLHGYGPAEATIATTFGRVTHPVPAELSIGWPIAETEIFLLDKALRPVPDGTPGEIAIGGPGLAAGYLYDEAETARRFRELPQGRVYLTGDIATQNPDGSYTFVGRRDRQLKVSGVRVEPSEIERVISDLPGVGSVAVIPANGGLAAFYTTVSADAPDENAARQAVAEALPSAFVPGRVVRLAELPVTETGKLDHARLTAILTEGVPAPSPSHDSGLVAEILRWLTEIAQLPADADTDIFAAGATSVTAIRLAHALTQSTGRAVPAPTIFRHRTPAAIATALTS</sequence>
<evidence type="ECO:0000259" key="3">
    <source>
        <dbReference type="PROSITE" id="PS50075"/>
    </source>
</evidence>
<evidence type="ECO:0000313" key="4">
    <source>
        <dbReference type="EMBL" id="SDX20607.1"/>
    </source>
</evidence>
<dbReference type="InterPro" id="IPR025110">
    <property type="entry name" value="AMP-bd_C"/>
</dbReference>
<evidence type="ECO:0000256" key="1">
    <source>
        <dbReference type="ARBA" id="ARBA00022450"/>
    </source>
</evidence>
<dbReference type="GO" id="GO:0044550">
    <property type="term" value="P:secondary metabolite biosynthetic process"/>
    <property type="evidence" value="ECO:0007669"/>
    <property type="project" value="TreeGrafter"/>
</dbReference>
<dbReference type="InterPro" id="IPR020806">
    <property type="entry name" value="PKS_PP-bd"/>
</dbReference>
<dbReference type="Pfam" id="PF13193">
    <property type="entry name" value="AMP-binding_C"/>
    <property type="match status" value="1"/>
</dbReference>
<evidence type="ECO:0000313" key="5">
    <source>
        <dbReference type="Proteomes" id="UP000199515"/>
    </source>
</evidence>
<dbReference type="InterPro" id="IPR000873">
    <property type="entry name" value="AMP-dep_synth/lig_dom"/>
</dbReference>
<dbReference type="SUPFAM" id="SSF47336">
    <property type="entry name" value="ACP-like"/>
    <property type="match status" value="1"/>
</dbReference>
<dbReference type="Gene3D" id="3.40.50.12780">
    <property type="entry name" value="N-terminal domain of ligase-like"/>
    <property type="match status" value="1"/>
</dbReference>
<dbReference type="SMART" id="SM00823">
    <property type="entry name" value="PKS_PP"/>
    <property type="match status" value="1"/>
</dbReference>
<evidence type="ECO:0000256" key="2">
    <source>
        <dbReference type="ARBA" id="ARBA00022553"/>
    </source>
</evidence>
<name>A0A1H2ZTH7_9PSEU</name>
<dbReference type="AlphaFoldDB" id="A0A1H2ZTH7"/>
<keyword evidence="5" id="KW-1185">Reference proteome</keyword>
<dbReference type="Proteomes" id="UP000199515">
    <property type="component" value="Unassembled WGS sequence"/>
</dbReference>
<dbReference type="InterPro" id="IPR036736">
    <property type="entry name" value="ACP-like_sf"/>
</dbReference>
<dbReference type="GO" id="GO:0016874">
    <property type="term" value="F:ligase activity"/>
    <property type="evidence" value="ECO:0007669"/>
    <property type="project" value="UniProtKB-KW"/>
</dbReference>
<proteinExistence type="predicted"/>
<dbReference type="InterPro" id="IPR042099">
    <property type="entry name" value="ANL_N_sf"/>
</dbReference>
<dbReference type="STRING" id="589385.SAMN05421504_102657"/>
<dbReference type="InterPro" id="IPR009081">
    <property type="entry name" value="PP-bd_ACP"/>
</dbReference>
<reference evidence="4 5" key="1">
    <citation type="submission" date="2016-10" db="EMBL/GenBank/DDBJ databases">
        <authorList>
            <person name="de Groot N.N."/>
        </authorList>
    </citation>
    <scope>NUCLEOTIDE SEQUENCE [LARGE SCALE GENOMIC DNA]</scope>
    <source>
        <strain evidence="4 5">CPCC 202699</strain>
    </source>
</reference>
<dbReference type="InterPro" id="IPR020845">
    <property type="entry name" value="AMP-binding_CS"/>
</dbReference>
<dbReference type="Pfam" id="PF00501">
    <property type="entry name" value="AMP-binding"/>
    <property type="match status" value="2"/>
</dbReference>